<dbReference type="Gramene" id="KRH72530">
    <property type="protein sequence ID" value="KRH72530"/>
    <property type="gene ID" value="GLYMA_02G218500"/>
</dbReference>
<reference evidence="3" key="2">
    <citation type="submission" date="2018-02" db="UniProtKB">
        <authorList>
            <consortium name="EnsemblPlants"/>
        </authorList>
    </citation>
    <scope>IDENTIFICATION</scope>
    <source>
        <strain evidence="3">Williams 82</strain>
    </source>
</reference>
<dbReference type="Proteomes" id="UP000008827">
    <property type="component" value="Chromosome 2"/>
</dbReference>
<evidence type="ECO:0000313" key="4">
    <source>
        <dbReference type="Proteomes" id="UP000008827"/>
    </source>
</evidence>
<reference evidence="2 3" key="1">
    <citation type="journal article" date="2010" name="Nature">
        <title>Genome sequence of the palaeopolyploid soybean.</title>
        <authorList>
            <person name="Schmutz J."/>
            <person name="Cannon S.B."/>
            <person name="Schlueter J."/>
            <person name="Ma J."/>
            <person name="Mitros T."/>
            <person name="Nelson W."/>
            <person name="Hyten D.L."/>
            <person name="Song Q."/>
            <person name="Thelen J.J."/>
            <person name="Cheng J."/>
            <person name="Xu D."/>
            <person name="Hellsten U."/>
            <person name="May G.D."/>
            <person name="Yu Y."/>
            <person name="Sakurai T."/>
            <person name="Umezawa T."/>
            <person name="Bhattacharyya M.K."/>
            <person name="Sandhu D."/>
            <person name="Valliyodan B."/>
            <person name="Lindquist E."/>
            <person name="Peto M."/>
            <person name="Grant D."/>
            <person name="Shu S."/>
            <person name="Goodstein D."/>
            <person name="Barry K."/>
            <person name="Futrell-Griggs M."/>
            <person name="Abernathy B."/>
            <person name="Du J."/>
            <person name="Tian Z."/>
            <person name="Zhu L."/>
            <person name="Gill N."/>
            <person name="Joshi T."/>
            <person name="Libault M."/>
            <person name="Sethuraman A."/>
            <person name="Zhang X.-C."/>
            <person name="Shinozaki K."/>
            <person name="Nguyen H.T."/>
            <person name="Wing R.A."/>
            <person name="Cregan P."/>
            <person name="Specht J."/>
            <person name="Grimwood J."/>
            <person name="Rokhsar D."/>
            <person name="Stacey G."/>
            <person name="Shoemaker R.C."/>
            <person name="Jackson S.A."/>
        </authorList>
    </citation>
    <scope>NUCLEOTIDE SEQUENCE</scope>
    <source>
        <strain evidence="3">cv. Williams 82</strain>
        <tissue evidence="2">Callus</tissue>
    </source>
</reference>
<gene>
    <name evidence="2" type="ORF">GLYMA_02G218500</name>
</gene>
<name>A0A0R0L4M4_SOYBN</name>
<dbReference type="InterPro" id="IPR026960">
    <property type="entry name" value="RVT-Znf"/>
</dbReference>
<dbReference type="Pfam" id="PF13966">
    <property type="entry name" value="zf-RVT"/>
    <property type="match status" value="1"/>
</dbReference>
<protein>
    <recommendedName>
        <fullName evidence="1">Reverse transcriptase zinc-binding domain-containing protein</fullName>
    </recommendedName>
</protein>
<reference evidence="2" key="3">
    <citation type="submission" date="2018-07" db="EMBL/GenBank/DDBJ databases">
        <title>WGS assembly of Glycine max.</title>
        <authorList>
            <person name="Schmutz J."/>
            <person name="Cannon S."/>
            <person name="Schlueter J."/>
            <person name="Ma J."/>
            <person name="Mitros T."/>
            <person name="Nelson W."/>
            <person name="Hyten D."/>
            <person name="Song Q."/>
            <person name="Thelen J."/>
            <person name="Cheng J."/>
            <person name="Xu D."/>
            <person name="Hellsten U."/>
            <person name="May G."/>
            <person name="Yu Y."/>
            <person name="Sakurai T."/>
            <person name="Umezawa T."/>
            <person name="Bhattacharyya M."/>
            <person name="Sandhu D."/>
            <person name="Valliyodan B."/>
            <person name="Lindquist E."/>
            <person name="Peto M."/>
            <person name="Grant D."/>
            <person name="Shu S."/>
            <person name="Goodstein D."/>
            <person name="Barry K."/>
            <person name="Futrell-Griggs M."/>
            <person name="Abernathy B."/>
            <person name="Du J."/>
            <person name="Tian Z."/>
            <person name="Zhu L."/>
            <person name="Gill N."/>
            <person name="Joshi T."/>
            <person name="Libault M."/>
            <person name="Sethuraman A."/>
            <person name="Zhang X."/>
            <person name="Shinozaki K."/>
            <person name="Nguyen H."/>
            <person name="Wing R."/>
            <person name="Cregan P."/>
            <person name="Specht J."/>
            <person name="Grimwood J."/>
            <person name="Rokhsar D."/>
            <person name="Stacey G."/>
            <person name="Shoemaker R."/>
            <person name="Jackson S."/>
        </authorList>
    </citation>
    <scope>NUCLEOTIDE SEQUENCE</scope>
    <source>
        <tissue evidence="2">Callus</tissue>
    </source>
</reference>
<evidence type="ECO:0000259" key="1">
    <source>
        <dbReference type="Pfam" id="PF13966"/>
    </source>
</evidence>
<organism evidence="2">
    <name type="scientific">Glycine max</name>
    <name type="common">Soybean</name>
    <name type="synonym">Glycine hispida</name>
    <dbReference type="NCBI Taxonomy" id="3847"/>
    <lineage>
        <taxon>Eukaryota</taxon>
        <taxon>Viridiplantae</taxon>
        <taxon>Streptophyta</taxon>
        <taxon>Embryophyta</taxon>
        <taxon>Tracheophyta</taxon>
        <taxon>Spermatophyta</taxon>
        <taxon>Magnoliopsida</taxon>
        <taxon>eudicotyledons</taxon>
        <taxon>Gunneridae</taxon>
        <taxon>Pentapetalae</taxon>
        <taxon>rosids</taxon>
        <taxon>fabids</taxon>
        <taxon>Fabales</taxon>
        <taxon>Fabaceae</taxon>
        <taxon>Papilionoideae</taxon>
        <taxon>50 kb inversion clade</taxon>
        <taxon>NPAAA clade</taxon>
        <taxon>indigoferoid/millettioid clade</taxon>
        <taxon>Phaseoleae</taxon>
        <taxon>Glycine</taxon>
        <taxon>Glycine subgen. Soja</taxon>
    </lineage>
</organism>
<dbReference type="EMBL" id="CM000835">
    <property type="protein sequence ID" value="KRH72530.1"/>
    <property type="molecule type" value="Genomic_DNA"/>
</dbReference>
<accession>A0A0R0L4M4</accession>
<keyword evidence="4" id="KW-1185">Reference proteome</keyword>
<evidence type="ECO:0000313" key="3">
    <source>
        <dbReference type="EnsemblPlants" id="KRH72530"/>
    </source>
</evidence>
<evidence type="ECO:0000313" key="2">
    <source>
        <dbReference type="EMBL" id="KRH72530.1"/>
    </source>
</evidence>
<proteinExistence type="predicted"/>
<dbReference type="AlphaFoldDB" id="A0A0R0L4M4"/>
<feature type="domain" description="Reverse transcriptase zinc-binding" evidence="1">
    <location>
        <begin position="58"/>
        <end position="93"/>
    </location>
</feature>
<dbReference type="EnsemblPlants" id="KRH72530">
    <property type="protein sequence ID" value="KRH72530"/>
    <property type="gene ID" value="GLYMA_02G218500"/>
</dbReference>
<dbReference type="InParanoid" id="A0A0R0L4M4"/>
<sequence>MCENELLWCEVLVSKYGEWRGLEGALSDHSTPLWWRGLVDESGARKLTKGGIVIDPLLEKCWNLLVPPKIQCFVWRVLRNRLPTCDNLLKRKKFGEKRGCVEQLSVGIWNYRNNIIFRGKAFCQEEIVYQARYHSWQWI</sequence>